<organism evidence="1 2">
    <name type="scientific">Cadophora malorum</name>
    <dbReference type="NCBI Taxonomy" id="108018"/>
    <lineage>
        <taxon>Eukaryota</taxon>
        <taxon>Fungi</taxon>
        <taxon>Dikarya</taxon>
        <taxon>Ascomycota</taxon>
        <taxon>Pezizomycotina</taxon>
        <taxon>Leotiomycetes</taxon>
        <taxon>Helotiales</taxon>
        <taxon>Ploettnerulaceae</taxon>
        <taxon>Cadophora</taxon>
    </lineage>
</organism>
<evidence type="ECO:0000313" key="1">
    <source>
        <dbReference type="EMBL" id="KAG4420002.1"/>
    </source>
</evidence>
<keyword evidence="2" id="KW-1185">Reference proteome</keyword>
<evidence type="ECO:0000313" key="2">
    <source>
        <dbReference type="Proteomes" id="UP000664132"/>
    </source>
</evidence>
<dbReference type="EMBL" id="JAFJYH010000093">
    <property type="protein sequence ID" value="KAG4420002.1"/>
    <property type="molecule type" value="Genomic_DNA"/>
</dbReference>
<dbReference type="PANTHER" id="PTHR24148:SF64">
    <property type="entry name" value="HETEROKARYON INCOMPATIBILITY DOMAIN-CONTAINING PROTEIN"/>
    <property type="match status" value="1"/>
</dbReference>
<dbReference type="OrthoDB" id="3477286at2759"/>
<gene>
    <name evidence="1" type="ORF">IFR04_006853</name>
</gene>
<name>A0A8H7TIT4_9HELO</name>
<comment type="caution">
    <text evidence="1">The sequence shown here is derived from an EMBL/GenBank/DDBJ whole genome shotgun (WGS) entry which is preliminary data.</text>
</comment>
<accession>A0A8H7TIT4</accession>
<dbReference type="PANTHER" id="PTHR24148">
    <property type="entry name" value="ANKYRIN REPEAT DOMAIN-CONTAINING PROTEIN 39 HOMOLOG-RELATED"/>
    <property type="match status" value="1"/>
</dbReference>
<dbReference type="Proteomes" id="UP000664132">
    <property type="component" value="Unassembled WGS sequence"/>
</dbReference>
<dbReference type="AlphaFoldDB" id="A0A8H7TIT4"/>
<reference evidence="1" key="1">
    <citation type="submission" date="2021-02" db="EMBL/GenBank/DDBJ databases">
        <title>Genome sequence Cadophora malorum strain M34.</title>
        <authorList>
            <person name="Stefanovic E."/>
            <person name="Vu D."/>
            <person name="Scully C."/>
            <person name="Dijksterhuis J."/>
            <person name="Roader J."/>
            <person name="Houbraken J."/>
        </authorList>
    </citation>
    <scope>NUCLEOTIDE SEQUENCE</scope>
    <source>
        <strain evidence="1">M34</strain>
    </source>
</reference>
<dbReference type="InterPro" id="IPR052895">
    <property type="entry name" value="HetReg/Transcr_Mod"/>
</dbReference>
<sequence length="312" mass="34557">MSDTIVQTKITLEELATSMFVNFEVSDPRDAVFSLLSLSKEPLNSYGLEPGADGDSRIAPNYGKCYTDVMGDSMDYFIEKSQSLDILCRPWAPSPPPRTRSDTFQHVMSDRSEGSEGSHRSIFEDHPSWISLISSAPFVGSRIKGRFNGDAFVQHSANVSKSSYNASFGSRPVAQFGRRSVSHSAGQLKVQSISRLDGDLLVKGLILGLVNRVSNRVSNGKVIPHDGLQMCGLAQDFRSLVGFEHGPDESWRILVADRDFDGDQAPHWYGRALLECLQYVSRDGDLDLEELRTAPQTDQTLCTVTERMQCIL</sequence>
<proteinExistence type="predicted"/>
<protein>
    <submittedName>
        <fullName evidence="1">Uncharacterized protein</fullName>
    </submittedName>
</protein>